<sequence length="499" mass="55384">MCCYQYQTSGHNRTKKINANKMKKEMNEANSKVGEPTTISKIGLCLEIQGPTFKDLKILTNGSTEEISRAISGRSLGFFAGAAIGGFLVDKLTRYCYLIIAVCVDLMGTMSVAAPWSPNTGVLWALFFLQGLFEGVINIAGQKLILEIWREKASSPLHLLHFGFGLGSFIVPNIANPFLAIPLVETASQNGTFNVTWVTERMSTSTLTTGNGNATTEIQKYIKETEVHWAYIIVAIIAAINSLAHYCYQFSSQKSSKNSSSKMETTKSNRSLREIIDPATCAGGQRIFGVVIFVLLFLFFFNATGGERLYGKFIRNFSIDRFHFSNDEGSLINTAFWISYSLGRFSGFVIAIWVPIRILLLIEVSGALITSVLLNIFAYDNSLMLWIFTQPMGYFIAPLFPSGLAWGDSYVEMTGLGITILMLGGGLGGMSYMWIIGHFYDDDHRSFLYLTVVYGGIVVFFAFIMTLVARGHSPRNVFEDTSIDVKKETSDDEKLTTRL</sequence>
<evidence type="ECO:0000313" key="6">
    <source>
        <dbReference type="Proteomes" id="UP001217089"/>
    </source>
</evidence>
<evidence type="ECO:0000256" key="1">
    <source>
        <dbReference type="ARBA" id="ARBA00022692"/>
    </source>
</evidence>
<dbReference type="Gene3D" id="1.20.1250.20">
    <property type="entry name" value="MFS general substrate transporter like domains"/>
    <property type="match status" value="2"/>
</dbReference>
<dbReference type="Proteomes" id="UP001217089">
    <property type="component" value="Unassembled WGS sequence"/>
</dbReference>
<dbReference type="Pfam" id="PF07690">
    <property type="entry name" value="MFS_1"/>
    <property type="match status" value="1"/>
</dbReference>
<proteinExistence type="predicted"/>
<evidence type="ECO:0000256" key="4">
    <source>
        <dbReference type="SAM" id="Phobius"/>
    </source>
</evidence>
<dbReference type="InterPro" id="IPR036259">
    <property type="entry name" value="MFS_trans_sf"/>
</dbReference>
<feature type="transmembrane region" description="Helical" evidence="4">
    <location>
        <begin position="157"/>
        <end position="175"/>
    </location>
</feature>
<gene>
    <name evidence="5" type="ORF">KUTeg_021910</name>
</gene>
<feature type="transmembrane region" description="Helical" evidence="4">
    <location>
        <begin position="447"/>
        <end position="469"/>
    </location>
</feature>
<feature type="transmembrane region" description="Helical" evidence="4">
    <location>
        <begin position="122"/>
        <end position="145"/>
    </location>
</feature>
<feature type="transmembrane region" description="Helical" evidence="4">
    <location>
        <begin position="229"/>
        <end position="248"/>
    </location>
</feature>
<keyword evidence="6" id="KW-1185">Reference proteome</keyword>
<accession>A0ABQ9E7M3</accession>
<dbReference type="PANTHER" id="PTHR23121">
    <property type="entry name" value="SODIUM-DEPENDENT GLUCOSE TRANSPORTER 1"/>
    <property type="match status" value="1"/>
</dbReference>
<keyword evidence="1 4" id="KW-0812">Transmembrane</keyword>
<dbReference type="SUPFAM" id="SSF103473">
    <property type="entry name" value="MFS general substrate transporter"/>
    <property type="match status" value="1"/>
</dbReference>
<feature type="transmembrane region" description="Helical" evidence="4">
    <location>
        <begin position="334"/>
        <end position="353"/>
    </location>
</feature>
<feature type="transmembrane region" description="Helical" evidence="4">
    <location>
        <begin position="287"/>
        <end position="305"/>
    </location>
</feature>
<comment type="caution">
    <text evidence="5">The sequence shown here is derived from an EMBL/GenBank/DDBJ whole genome shotgun (WGS) entry which is preliminary data.</text>
</comment>
<evidence type="ECO:0000256" key="2">
    <source>
        <dbReference type="ARBA" id="ARBA00022989"/>
    </source>
</evidence>
<feature type="transmembrane region" description="Helical" evidence="4">
    <location>
        <begin position="413"/>
        <end position="435"/>
    </location>
</feature>
<organism evidence="5 6">
    <name type="scientific">Tegillarca granosa</name>
    <name type="common">Malaysian cockle</name>
    <name type="synonym">Anadara granosa</name>
    <dbReference type="NCBI Taxonomy" id="220873"/>
    <lineage>
        <taxon>Eukaryota</taxon>
        <taxon>Metazoa</taxon>
        <taxon>Spiralia</taxon>
        <taxon>Lophotrochozoa</taxon>
        <taxon>Mollusca</taxon>
        <taxon>Bivalvia</taxon>
        <taxon>Autobranchia</taxon>
        <taxon>Pteriomorphia</taxon>
        <taxon>Arcoida</taxon>
        <taxon>Arcoidea</taxon>
        <taxon>Arcidae</taxon>
        <taxon>Tegillarca</taxon>
    </lineage>
</organism>
<evidence type="ECO:0000313" key="5">
    <source>
        <dbReference type="EMBL" id="KAJ8300391.1"/>
    </source>
</evidence>
<dbReference type="EMBL" id="JARBDR010000919">
    <property type="protein sequence ID" value="KAJ8300391.1"/>
    <property type="molecule type" value="Genomic_DNA"/>
</dbReference>
<dbReference type="InterPro" id="IPR011701">
    <property type="entry name" value="MFS"/>
</dbReference>
<keyword evidence="2 4" id="KW-1133">Transmembrane helix</keyword>
<feature type="transmembrane region" description="Helical" evidence="4">
    <location>
        <begin position="385"/>
        <end position="406"/>
    </location>
</feature>
<reference evidence="5 6" key="1">
    <citation type="submission" date="2022-12" db="EMBL/GenBank/DDBJ databases">
        <title>Chromosome-level genome of Tegillarca granosa.</title>
        <authorList>
            <person name="Kim J."/>
        </authorList>
    </citation>
    <scope>NUCLEOTIDE SEQUENCE [LARGE SCALE GENOMIC DNA]</scope>
    <source>
        <strain evidence="5">Teg-2019</strain>
        <tissue evidence="5">Adductor muscle</tissue>
    </source>
</reference>
<dbReference type="PANTHER" id="PTHR23121:SF9">
    <property type="entry name" value="SODIUM-DEPENDENT GLUCOSE TRANSPORTER 1"/>
    <property type="match status" value="1"/>
</dbReference>
<keyword evidence="3 4" id="KW-0472">Membrane</keyword>
<name>A0ABQ9E7M3_TEGGR</name>
<feature type="transmembrane region" description="Helical" evidence="4">
    <location>
        <begin position="96"/>
        <end position="116"/>
    </location>
</feature>
<evidence type="ECO:0000256" key="3">
    <source>
        <dbReference type="ARBA" id="ARBA00023136"/>
    </source>
</evidence>
<protein>
    <submittedName>
        <fullName evidence="5">Uncharacterized protein</fullName>
    </submittedName>
</protein>
<feature type="transmembrane region" description="Helical" evidence="4">
    <location>
        <begin position="360"/>
        <end position="379"/>
    </location>
</feature>